<name>A0A8S5QVW3_9CAUD</name>
<dbReference type="EMBL" id="BK015753">
    <property type="protein sequence ID" value="DAE23431.1"/>
    <property type="molecule type" value="Genomic_DNA"/>
</dbReference>
<reference evidence="1" key="1">
    <citation type="journal article" date="2021" name="Proc. Natl. Acad. Sci. U.S.A.">
        <title>A Catalog of Tens of Thousands of Viruses from Human Metagenomes Reveals Hidden Associations with Chronic Diseases.</title>
        <authorList>
            <person name="Tisza M.J."/>
            <person name="Buck C.B."/>
        </authorList>
    </citation>
    <scope>NUCLEOTIDE SEQUENCE</scope>
    <source>
        <strain evidence="1">CtcuE16</strain>
    </source>
</reference>
<sequence length="57" mass="6356">MLHFLCDIIIISKEHNEAEPRAGALVFACRRASFADKKLMRPSGRFSYINFSAGGDP</sequence>
<protein>
    <submittedName>
        <fullName evidence="1">Uncharacterized protein</fullName>
    </submittedName>
</protein>
<evidence type="ECO:0000313" key="1">
    <source>
        <dbReference type="EMBL" id="DAE23431.1"/>
    </source>
</evidence>
<accession>A0A8S5QVW3</accession>
<proteinExistence type="predicted"/>
<organism evidence="1">
    <name type="scientific">Siphoviridae sp. ctcuE16</name>
    <dbReference type="NCBI Taxonomy" id="2826397"/>
    <lineage>
        <taxon>Viruses</taxon>
        <taxon>Duplodnaviria</taxon>
        <taxon>Heunggongvirae</taxon>
        <taxon>Uroviricota</taxon>
        <taxon>Caudoviricetes</taxon>
    </lineage>
</organism>